<sequence length="346" mass="40937">MKLTTLVLLFSIIFQSYSQISVGPKHKGKPGKFKKGVLDKFKNTETIFVLSDVYERDVYEEILEKTWSVTPYKIVEFEDFNIKKYLSNKYSIANLSGFKRIKQMKYGGTSTSLFTYFDFKIYDSESIHEELKKLASKKVSSKKRIKKEREIIMGNSSNIARFYVFPKDNFIHKSLSADKEELVNSLYTEDVLFNYKPGLLKNYFQKINNLIENEEVYWMYEDDYQPELKKLASNKLYIPSYMKIKYNGWAAQDGEEEDENINDIFKKYEHEYEVVSDKDLSDRIMSGEEFYYVRYVRMNVERFLQIVNSKTGEVIYRGYITGLSYNIKPKHIAEINSKIKKAIKKK</sequence>
<comment type="caution">
    <text evidence="1">The sequence shown here is derived from an EMBL/GenBank/DDBJ whole genome shotgun (WGS) entry which is preliminary data.</text>
</comment>
<proteinExistence type="predicted"/>
<dbReference type="RefSeq" id="WP_069828546.1">
    <property type="nucleotide sequence ID" value="NZ_MDJD01000006.1"/>
</dbReference>
<reference evidence="1 2" key="1">
    <citation type="submission" date="2016-05" db="EMBL/GenBank/DDBJ databases">
        <title>Draft Genome Sequence of Algibacter sp. Strain SK-16 Isolated from the Surface Water of Aburatsubo Inlet.</title>
        <authorList>
            <person name="Wong S.-K."/>
            <person name="Yoshizawa S."/>
            <person name="Nakajima Y."/>
            <person name="Ogura Y."/>
            <person name="Tetsuya H."/>
            <person name="Hamasaki K."/>
        </authorList>
    </citation>
    <scope>NUCLEOTIDE SEQUENCE [LARGE SCALE GENOMIC DNA]</scope>
    <source>
        <strain evidence="1 2">SK-16</strain>
    </source>
</reference>
<organism evidence="1 2">
    <name type="scientific">Flavivirga aquatica</name>
    <dbReference type="NCBI Taxonomy" id="1849968"/>
    <lineage>
        <taxon>Bacteria</taxon>
        <taxon>Pseudomonadati</taxon>
        <taxon>Bacteroidota</taxon>
        <taxon>Flavobacteriia</taxon>
        <taxon>Flavobacteriales</taxon>
        <taxon>Flavobacteriaceae</taxon>
        <taxon>Flavivirga</taxon>
    </lineage>
</organism>
<gene>
    <name evidence="1" type="ORF">A8C32_10275</name>
</gene>
<protein>
    <submittedName>
        <fullName evidence="1">Uncharacterized protein</fullName>
    </submittedName>
</protein>
<dbReference type="EMBL" id="MDJD01000006">
    <property type="protein sequence ID" value="OEK09886.1"/>
    <property type="molecule type" value="Genomic_DNA"/>
</dbReference>
<dbReference type="Proteomes" id="UP000095713">
    <property type="component" value="Unassembled WGS sequence"/>
</dbReference>
<dbReference type="OrthoDB" id="668115at2"/>
<evidence type="ECO:0000313" key="2">
    <source>
        <dbReference type="Proteomes" id="UP000095713"/>
    </source>
</evidence>
<name>A0A1E5TET1_9FLAO</name>
<keyword evidence="2" id="KW-1185">Reference proteome</keyword>
<accession>A0A1E5TET1</accession>
<dbReference type="AlphaFoldDB" id="A0A1E5TET1"/>
<evidence type="ECO:0000313" key="1">
    <source>
        <dbReference type="EMBL" id="OEK09886.1"/>
    </source>
</evidence>